<dbReference type="Proteomes" id="UP000649179">
    <property type="component" value="Unassembled WGS sequence"/>
</dbReference>
<dbReference type="RefSeq" id="WP_188779744.1">
    <property type="nucleotide sequence ID" value="NZ_BMKQ01000001.1"/>
</dbReference>
<dbReference type="EMBL" id="BMKQ01000001">
    <property type="protein sequence ID" value="GGF47005.1"/>
    <property type="molecule type" value="Genomic_DNA"/>
</dbReference>
<dbReference type="PANTHER" id="PTHR33164:SF43">
    <property type="entry name" value="HTH-TYPE TRANSCRIPTIONAL REPRESSOR YETL"/>
    <property type="match status" value="1"/>
</dbReference>
<keyword evidence="3" id="KW-1185">Reference proteome</keyword>
<name>A0A917BID3_9ACTN</name>
<gene>
    <name evidence="2" type="ORF">GCM10011519_21270</name>
</gene>
<sequence>MPGTTRPQGWTGGDPDDFAALTLVRVATVMRHVFVATLAPHRLAPQQFSVLMHLVERPGRSQADLAREVLATRQSVGELLRGMEEQGLVERTPPAGRGRSAAVYASSAGRALLEQVTPDVLAAFAPDRLGLDSAATDRLNDDLHTVLSALSERDPAQ</sequence>
<dbReference type="InterPro" id="IPR036388">
    <property type="entry name" value="WH-like_DNA-bd_sf"/>
</dbReference>
<protein>
    <recommendedName>
        <fullName evidence="1">HTH marR-type domain-containing protein</fullName>
    </recommendedName>
</protein>
<dbReference type="GO" id="GO:0006950">
    <property type="term" value="P:response to stress"/>
    <property type="evidence" value="ECO:0007669"/>
    <property type="project" value="TreeGrafter"/>
</dbReference>
<feature type="domain" description="HTH marR-type" evidence="1">
    <location>
        <begin position="16"/>
        <end position="148"/>
    </location>
</feature>
<evidence type="ECO:0000259" key="1">
    <source>
        <dbReference type="PROSITE" id="PS50995"/>
    </source>
</evidence>
<comment type="caution">
    <text evidence="2">The sequence shown here is derived from an EMBL/GenBank/DDBJ whole genome shotgun (WGS) entry which is preliminary data.</text>
</comment>
<reference evidence="2" key="2">
    <citation type="submission" date="2020-09" db="EMBL/GenBank/DDBJ databases">
        <authorList>
            <person name="Sun Q."/>
            <person name="Zhou Y."/>
        </authorList>
    </citation>
    <scope>NUCLEOTIDE SEQUENCE</scope>
    <source>
        <strain evidence="2">CGMCC 1.16067</strain>
    </source>
</reference>
<accession>A0A917BID3</accession>
<dbReference type="SMART" id="SM00347">
    <property type="entry name" value="HTH_MARR"/>
    <property type="match status" value="1"/>
</dbReference>
<proteinExistence type="predicted"/>
<dbReference type="Pfam" id="PF12802">
    <property type="entry name" value="MarR_2"/>
    <property type="match status" value="1"/>
</dbReference>
<dbReference type="InterPro" id="IPR000835">
    <property type="entry name" value="HTH_MarR-typ"/>
</dbReference>
<evidence type="ECO:0000313" key="3">
    <source>
        <dbReference type="Proteomes" id="UP000649179"/>
    </source>
</evidence>
<dbReference type="Gene3D" id="1.10.10.10">
    <property type="entry name" value="Winged helix-like DNA-binding domain superfamily/Winged helix DNA-binding domain"/>
    <property type="match status" value="1"/>
</dbReference>
<dbReference type="InterPro" id="IPR036390">
    <property type="entry name" value="WH_DNA-bd_sf"/>
</dbReference>
<dbReference type="PROSITE" id="PS50995">
    <property type="entry name" value="HTH_MARR_2"/>
    <property type="match status" value="1"/>
</dbReference>
<reference evidence="2" key="1">
    <citation type="journal article" date="2014" name="Int. J. Syst. Evol. Microbiol.">
        <title>Complete genome sequence of Corynebacterium casei LMG S-19264T (=DSM 44701T), isolated from a smear-ripened cheese.</title>
        <authorList>
            <consortium name="US DOE Joint Genome Institute (JGI-PGF)"/>
            <person name="Walter F."/>
            <person name="Albersmeier A."/>
            <person name="Kalinowski J."/>
            <person name="Ruckert C."/>
        </authorList>
    </citation>
    <scope>NUCLEOTIDE SEQUENCE</scope>
    <source>
        <strain evidence="2">CGMCC 1.16067</strain>
    </source>
</reference>
<dbReference type="AlphaFoldDB" id="A0A917BID3"/>
<dbReference type="PANTHER" id="PTHR33164">
    <property type="entry name" value="TRANSCRIPTIONAL REGULATOR, MARR FAMILY"/>
    <property type="match status" value="1"/>
</dbReference>
<organism evidence="2 3">
    <name type="scientific">Marmoricola endophyticus</name>
    <dbReference type="NCBI Taxonomy" id="2040280"/>
    <lineage>
        <taxon>Bacteria</taxon>
        <taxon>Bacillati</taxon>
        <taxon>Actinomycetota</taxon>
        <taxon>Actinomycetes</taxon>
        <taxon>Propionibacteriales</taxon>
        <taxon>Nocardioidaceae</taxon>
        <taxon>Marmoricola</taxon>
    </lineage>
</organism>
<evidence type="ECO:0000313" key="2">
    <source>
        <dbReference type="EMBL" id="GGF47005.1"/>
    </source>
</evidence>
<dbReference type="InterPro" id="IPR039422">
    <property type="entry name" value="MarR/SlyA-like"/>
</dbReference>
<dbReference type="GO" id="GO:0003700">
    <property type="term" value="F:DNA-binding transcription factor activity"/>
    <property type="evidence" value="ECO:0007669"/>
    <property type="project" value="InterPro"/>
</dbReference>
<dbReference type="SUPFAM" id="SSF46785">
    <property type="entry name" value="Winged helix' DNA-binding domain"/>
    <property type="match status" value="1"/>
</dbReference>